<dbReference type="PANTHER" id="PTHR34819:SF3">
    <property type="entry name" value="CELL SURFACE PROTEIN"/>
    <property type="match status" value="1"/>
</dbReference>
<feature type="domain" description="DUF11" evidence="2">
    <location>
        <begin position="1306"/>
        <end position="1417"/>
    </location>
</feature>
<organism evidence="3 4">
    <name type="scientific">Crinalium epipsammum PCC 9333</name>
    <dbReference type="NCBI Taxonomy" id="1173022"/>
    <lineage>
        <taxon>Bacteria</taxon>
        <taxon>Bacillati</taxon>
        <taxon>Cyanobacteriota</taxon>
        <taxon>Cyanophyceae</taxon>
        <taxon>Gomontiellales</taxon>
        <taxon>Gomontiellaceae</taxon>
        <taxon>Crinalium</taxon>
    </lineage>
</organism>
<dbReference type="STRING" id="1173022.Cri9333_1085"/>
<feature type="domain" description="DUF11" evidence="2">
    <location>
        <begin position="733"/>
        <end position="874"/>
    </location>
</feature>
<name>K9VVJ4_9CYAN</name>
<feature type="domain" description="DUF11" evidence="2">
    <location>
        <begin position="1160"/>
        <end position="1287"/>
    </location>
</feature>
<sequence length="1762" mass="182441">MDSNNVTVGPNEYLNGARVCNIGGETAQNIRIRFVREGAYNNYLTIKNSFNSDTWYVPTLPSGIRPNNHHQITARPNNCFDAYYIVNVDRNAAAYNTVQRYRIEAVGDNTGYVDTNSYPDPYSGTLNAYDTGHTRQLYVEKILSQGRNEVVSFTNIAGTSGSGVDTPTKENSSYILYAGSTYEFELATKTATGYPQLTISSNFPNLAFQLVDVKTDYETPGGLSSNMSNPDNTSIYANACGFISNPNTTGYHESSSNCEFTQVPDQYPASAGKVGNAVKTRYKIKILGGRGVFQIYHLILDFSGGSYHYNADYGAGLDTFDVRDPVPVDLSIDKSHTGNFSTGDNIYTLLVKNNSTTDVAKAPITVTDTLPAGISFVSTDTGTTTGWTCSAANQDIVCTNPNNLASGATSTIKLKVNVSTSVATNVVNTATASSNTPDPDLTNNTDSDPTTVLKGVNVSLTKTHSPATFLAGSTGIYTLTASNSSGFNADAPLIINDTLPTGLTFATTSGSSETGSDAGWGCTADGQNITCTNSSGLNTGSTSKVLFKVNVEPNVPLPSVTNIASLSTGSLDTNPSDNTNIQDVTPTAVPAPDLAITKTDNDFSFTTNVNGTYTLTVKNVGTIATTGTITVVDTLPTSFTYVPPIAPATNNAPGSSGWTCTESPIDTITCTNPGPLLPTQSSSIILKVTPTTATGSPFTNTATVSTPGDVYNAASPGNNLSSDTTPVGAGTKDIIVNKTISGTPPTKPGDSISYNITVTNNINAGNDQEEIKFTDQVPTDITNVKYSCVVTGTGNGGGINDCDTTSATDLTNVTPPGNLIQLNNLSLKKGGGQVTITVTGTVSNSFLGVLPNTATAFPLSGFDTNPVDNSSTATATINGTDLTISKTHSDPLTQNIDGTYTITVKNVSNTTIAPGRATTNPITVIEKLSKDFTFVSATSVAPSTGWYCAVSDDAATTNITEISCVNPNSIAAGASSSFQINVKPTKTGAYTNTTTNQLNSRNEVIVSTSGDGLTANNTAYDPTNVNAPNFDLTISKSAIGTFSLGATAKYGLTVSASGTSAAPGPITVNDTLPVGLNFLSGSGSGWSCSATPVSGQDKVTCVRNSNLTAGSSSAITLNVLVGSTTAASISNTARVEVVTGETNVNNNESTITTSVGQNADLSIVKTLSGNLVVGSNATYNLKVVNNGPSNASTVTVTDNLPNGLTFQSFADNSVWTCTNTATSGTCAAGATQLQFQKSSLTIGASETIALNVAVSSSISLPATISNTATVSSTTPDSDNTNNSSTTSTSLAAKTIDLILDKSHFGSFAVGGKGTYTLEVKNQGNSTATGTITIRDPETGTLPNNISLSSFVGQGWTCGGTSVITCTNPNTNGLAPGATTAVDIIVNVGTGTSVGSFTNTAIVSIPSGETNTNNNSASDPTTIVGSADISVTKAHVGTFSPGQQGTYTIVVTNSAASIATPTSITLIDQLPNYLTYVSGTGTNWDCPATVPPGTDPGLDVTCTYNASLAPNNSTTLTFKVLINTSVPNSSSLTNFVTVYSSTPDPDTSNNTAKDTVTVVAGGAIPPKLRLVKRITAVNNVSFTDMVTVPNQDDSLSKNPALKWPDNYLHGKLLVDKQYMDNGNNKYIMPNDQVEYTIYFISDGGNTAKNVSICDLVPANQTFASNSFNSLADKASGGLANQDRGIAASISSSSSAAHVLQSYTNVADTDTAQYYAPNLSVPTSCSAENTNGAIVIKLGDIPQATAQGTPLNSYGFVRFRAKVN</sequence>
<reference evidence="3 4" key="1">
    <citation type="submission" date="2012-06" db="EMBL/GenBank/DDBJ databases">
        <title>Finished chromosome of genome of Crinalium epipsammum PCC 9333.</title>
        <authorList>
            <consortium name="US DOE Joint Genome Institute"/>
            <person name="Gugger M."/>
            <person name="Coursin T."/>
            <person name="Rippka R."/>
            <person name="Tandeau De Marsac N."/>
            <person name="Huntemann M."/>
            <person name="Wei C.-L."/>
            <person name="Han J."/>
            <person name="Detter J.C."/>
            <person name="Han C."/>
            <person name="Tapia R."/>
            <person name="Davenport K."/>
            <person name="Daligault H."/>
            <person name="Erkkila T."/>
            <person name="Gu W."/>
            <person name="Munk A.C.C."/>
            <person name="Teshima H."/>
            <person name="Xu Y."/>
            <person name="Chain P."/>
            <person name="Chen A."/>
            <person name="Krypides N."/>
            <person name="Mavromatis K."/>
            <person name="Markowitz V."/>
            <person name="Szeto E."/>
            <person name="Ivanova N."/>
            <person name="Mikhailova N."/>
            <person name="Ovchinnikova G."/>
            <person name="Pagani I."/>
            <person name="Pati A."/>
            <person name="Goodwin L."/>
            <person name="Peters L."/>
            <person name="Pitluck S."/>
            <person name="Woyke T."/>
            <person name="Kerfeld C."/>
        </authorList>
    </citation>
    <scope>NUCLEOTIDE SEQUENCE [LARGE SCALE GENOMIC DNA]</scope>
    <source>
        <strain evidence="3 4">PCC 9333</strain>
    </source>
</reference>
<dbReference type="Proteomes" id="UP000010472">
    <property type="component" value="Chromosome"/>
</dbReference>
<dbReference type="PANTHER" id="PTHR34819">
    <property type="entry name" value="LARGE CYSTEINE-RICH PERIPLASMIC PROTEIN OMCB"/>
    <property type="match status" value="1"/>
</dbReference>
<dbReference type="KEGG" id="cep:Cri9333_1085"/>
<dbReference type="InterPro" id="IPR047589">
    <property type="entry name" value="DUF11_rpt"/>
</dbReference>
<dbReference type="eggNOG" id="COG1361">
    <property type="taxonomic scope" value="Bacteria"/>
</dbReference>
<dbReference type="HOGENOM" id="CLU_233585_0_0_3"/>
<dbReference type="InterPro" id="IPR051172">
    <property type="entry name" value="Chlamydia_OmcB"/>
</dbReference>
<dbReference type="RefSeq" id="WP_015202118.1">
    <property type="nucleotide sequence ID" value="NC_019753.1"/>
</dbReference>
<dbReference type="InterPro" id="IPR001434">
    <property type="entry name" value="OmcB-like_DUF11"/>
</dbReference>
<dbReference type="PATRIC" id="fig|1173022.3.peg.1173"/>
<keyword evidence="4" id="KW-1185">Reference proteome</keyword>
<dbReference type="EMBL" id="CP003620">
    <property type="protein sequence ID" value="AFZ11996.1"/>
    <property type="molecule type" value="Genomic_DNA"/>
</dbReference>
<evidence type="ECO:0000313" key="4">
    <source>
        <dbReference type="Proteomes" id="UP000010472"/>
    </source>
</evidence>
<dbReference type="Pfam" id="PF01345">
    <property type="entry name" value="DUF11"/>
    <property type="match status" value="8"/>
</dbReference>
<evidence type="ECO:0000259" key="2">
    <source>
        <dbReference type="Pfam" id="PF01345"/>
    </source>
</evidence>
<proteinExistence type="predicted"/>
<feature type="domain" description="DUF11" evidence="2">
    <location>
        <begin position="329"/>
        <end position="447"/>
    </location>
</feature>
<evidence type="ECO:0000256" key="1">
    <source>
        <dbReference type="SAM" id="MobiDB-lite"/>
    </source>
</evidence>
<feature type="domain" description="DUF11" evidence="2">
    <location>
        <begin position="593"/>
        <end position="723"/>
    </location>
</feature>
<gene>
    <name evidence="3" type="ORF">Cri9333_1085</name>
</gene>
<feature type="domain" description="DUF11" evidence="2">
    <location>
        <begin position="458"/>
        <end position="580"/>
    </location>
</feature>
<protein>
    <submittedName>
        <fullName evidence="3">Conserved repeat domain protein</fullName>
    </submittedName>
</protein>
<dbReference type="eggNOG" id="COG4719">
    <property type="taxonomic scope" value="Bacteria"/>
</dbReference>
<evidence type="ECO:0000313" key="3">
    <source>
        <dbReference type="EMBL" id="AFZ11996.1"/>
    </source>
</evidence>
<dbReference type="OrthoDB" id="6074739at2"/>
<feature type="region of interest" description="Disordered" evidence="1">
    <location>
        <begin position="429"/>
        <end position="449"/>
    </location>
</feature>
<accession>K9VVJ4</accession>
<feature type="domain" description="DUF11" evidence="2">
    <location>
        <begin position="1427"/>
        <end position="1555"/>
    </location>
</feature>
<dbReference type="NCBIfam" id="TIGR01451">
    <property type="entry name" value="B_ant_repeat"/>
    <property type="match status" value="4"/>
</dbReference>
<feature type="domain" description="DUF11" evidence="2">
    <location>
        <begin position="1031"/>
        <end position="1152"/>
    </location>
</feature>